<name>A0A1Q5PU01_9ACTO</name>
<evidence type="ECO:0000259" key="2">
    <source>
        <dbReference type="Pfam" id="PF13203"/>
    </source>
</evidence>
<dbReference type="Proteomes" id="UP000185612">
    <property type="component" value="Unassembled WGS sequence"/>
</dbReference>
<evidence type="ECO:0000313" key="4">
    <source>
        <dbReference type="Proteomes" id="UP000185612"/>
    </source>
</evidence>
<feature type="domain" description="Putative metallopeptidase" evidence="2">
    <location>
        <begin position="228"/>
        <end position="459"/>
    </location>
</feature>
<proteinExistence type="predicted"/>
<comment type="caution">
    <text evidence="3">The sequence shown here is derived from an EMBL/GenBank/DDBJ whole genome shotgun (WGS) entry which is preliminary data.</text>
</comment>
<sequence length="609" mass="68636">MSRTGRGRSGNKVSPATAAFEAGVEGLRRHPIFRRLEREAGWVRRESAYTPPQGWVRVLKDFEYFYVHPTRREEATHWTYLLARALLSQCLDLWEKDRGEWSAWSSAVDVTTAQMAQGLRVGTPPPSMTLPDSLPQWDTDRWYREFVEHGVPEWAYALSLAGPGEDTLEHPSAWTERHMWDTWPEIFAAAVASSVREAVEAAAGAHGGRVAQPGVAEHSKLSTSTWRARDWFISSFPLLGSMVASFTFIEDADICRREQIEVAAVDEELRTVYLNPIQQLSEESKRFVIAHEVLHVALRHMRRCQGRDPYLWNVACDFVINDWLLQMEVGQPPPIGMLHDPELRDLSTEEVYDRLVGDLRRARRLRTLAGRQGDILRRRIGGGAGPFTDLDAFCREQLGKGLLLHQQQGRGLLPVGLLEEINALLQPPIPWEVELAHWFDHHFPPIETRRTWLRLSRRQSGTPDIPRPRVIVDPEVRDGRTFGVVLDTSGSMDRRSLGRALGAIAAYAEAKEVAAVRLVCCDAAAYDLGWLPANEIAGRVELKGRGGTILQPGIDLLERAADFPKNGPVLIITDGLCDQVQVRRDHAFLLPPGARLPFPPRGEVFEMRD</sequence>
<accession>A0A1Q5PU01</accession>
<evidence type="ECO:0000313" key="3">
    <source>
        <dbReference type="EMBL" id="OKL50860.1"/>
    </source>
</evidence>
<dbReference type="InParanoid" id="A0A1Q5PU01"/>
<dbReference type="PANTHER" id="PTHR38730">
    <property type="entry name" value="SLL7028 PROTEIN"/>
    <property type="match status" value="1"/>
</dbReference>
<reference evidence="4" key="1">
    <citation type="submission" date="2016-12" db="EMBL/GenBank/DDBJ databases">
        <authorList>
            <person name="Meng X."/>
        </authorList>
    </citation>
    <scope>NUCLEOTIDE SEQUENCE [LARGE SCALE GENOMIC DNA]</scope>
    <source>
        <strain evidence="4">DSM 20732</strain>
    </source>
</reference>
<dbReference type="STRING" id="52770.BSZ40_10530"/>
<dbReference type="Pfam" id="PF13203">
    <property type="entry name" value="DUF2201_N"/>
    <property type="match status" value="1"/>
</dbReference>
<dbReference type="InterPro" id="IPR025154">
    <property type="entry name" value="Put_metallopeptidase_dom"/>
</dbReference>
<dbReference type="EMBL" id="MQVS01000014">
    <property type="protein sequence ID" value="OKL50860.1"/>
    <property type="molecule type" value="Genomic_DNA"/>
</dbReference>
<organism evidence="3 4">
    <name type="scientific">Buchananella hordeovulneris</name>
    <dbReference type="NCBI Taxonomy" id="52770"/>
    <lineage>
        <taxon>Bacteria</taxon>
        <taxon>Bacillati</taxon>
        <taxon>Actinomycetota</taxon>
        <taxon>Actinomycetes</taxon>
        <taxon>Actinomycetales</taxon>
        <taxon>Actinomycetaceae</taxon>
        <taxon>Buchananella</taxon>
    </lineage>
</organism>
<dbReference type="OrthoDB" id="9761650at2"/>
<dbReference type="Pfam" id="PF09967">
    <property type="entry name" value="DUF2201"/>
    <property type="match status" value="1"/>
</dbReference>
<dbReference type="RefSeq" id="WP_073826187.1">
    <property type="nucleotide sequence ID" value="NZ_MQVS01000014.1"/>
</dbReference>
<protein>
    <submittedName>
        <fullName evidence="3">Uncharacterized protein</fullName>
    </submittedName>
</protein>
<feature type="domain" description="VWA-like" evidence="1">
    <location>
        <begin position="484"/>
        <end position="566"/>
    </location>
</feature>
<dbReference type="AlphaFoldDB" id="A0A1Q5PU01"/>
<evidence type="ECO:0000259" key="1">
    <source>
        <dbReference type="Pfam" id="PF09967"/>
    </source>
</evidence>
<keyword evidence="4" id="KW-1185">Reference proteome</keyword>
<dbReference type="InterPro" id="IPR018698">
    <property type="entry name" value="VWA-like_dom"/>
</dbReference>
<dbReference type="PANTHER" id="PTHR38730:SF1">
    <property type="entry name" value="SLL7028 PROTEIN"/>
    <property type="match status" value="1"/>
</dbReference>
<gene>
    <name evidence="3" type="ORF">BSZ40_10530</name>
</gene>